<protein>
    <submittedName>
        <fullName evidence="3">Uncharacterized protein</fullName>
    </submittedName>
</protein>
<dbReference type="STRING" id="1249481.D641_0108535"/>
<feature type="transmembrane region" description="Helical" evidence="2">
    <location>
        <begin position="121"/>
        <end position="140"/>
    </location>
</feature>
<evidence type="ECO:0000256" key="2">
    <source>
        <dbReference type="SAM" id="Phobius"/>
    </source>
</evidence>
<keyword evidence="2" id="KW-0472">Membrane</keyword>
<dbReference type="EMBL" id="AORC01000009">
    <property type="protein sequence ID" value="EYT49536.1"/>
    <property type="molecule type" value="Genomic_DNA"/>
</dbReference>
<evidence type="ECO:0000313" key="3">
    <source>
        <dbReference type="EMBL" id="EYT49536.1"/>
    </source>
</evidence>
<sequence length="201" mass="20936">MSQGYGQQASGGQDQQWSQAPGGDPGVGSMTSPTASTAAKIVKWLMILTIAVVAYRALMGIVSFITGFLLSASGAVASDPEAALIGSRLLDLILLAINGLVSLALLVASVITAIRTRSKGRIGAILIVAALVISVVLFWVNQVIFRVTVVSATDLDAAMTWSFVHIGLEIGRWLLIAAMMIAGAVMARRWVKQNAGAAQTA</sequence>
<dbReference type="AlphaFoldDB" id="A0A022KU55"/>
<keyword evidence="2" id="KW-1133">Transmembrane helix</keyword>
<feature type="transmembrane region" description="Helical" evidence="2">
    <location>
        <begin position="92"/>
        <end position="114"/>
    </location>
</feature>
<organism evidence="3 4">
    <name type="scientific">Brachybacterium muris UCD-AY4</name>
    <dbReference type="NCBI Taxonomy" id="1249481"/>
    <lineage>
        <taxon>Bacteria</taxon>
        <taxon>Bacillati</taxon>
        <taxon>Actinomycetota</taxon>
        <taxon>Actinomycetes</taxon>
        <taxon>Micrococcales</taxon>
        <taxon>Dermabacteraceae</taxon>
        <taxon>Brachybacterium</taxon>
    </lineage>
</organism>
<evidence type="ECO:0000256" key="1">
    <source>
        <dbReference type="SAM" id="MobiDB-lite"/>
    </source>
</evidence>
<reference evidence="3 4" key="1">
    <citation type="journal article" date="2013" name="Genome Announc.">
        <title>Draft genome sequence of an Actinobacterium, Brachybacterium muris strain UCD-AY4.</title>
        <authorList>
            <person name="Lo J.R."/>
            <person name="Lang J.M."/>
            <person name="Darling A.E."/>
            <person name="Eisen J.A."/>
            <person name="Coil D.A."/>
        </authorList>
    </citation>
    <scope>NUCLEOTIDE SEQUENCE [LARGE SCALE GENOMIC DNA]</scope>
    <source>
        <strain evidence="3 4">UCD-AY4</strain>
    </source>
</reference>
<gene>
    <name evidence="3" type="ORF">D641_0108535</name>
</gene>
<name>A0A022KU55_9MICO</name>
<keyword evidence="2" id="KW-0812">Transmembrane</keyword>
<feature type="compositionally biased region" description="Low complexity" evidence="1">
    <location>
        <begin position="1"/>
        <end position="19"/>
    </location>
</feature>
<feature type="transmembrane region" description="Helical" evidence="2">
    <location>
        <begin position="160"/>
        <end position="185"/>
    </location>
</feature>
<dbReference type="HOGENOM" id="CLU_1358293_0_0_11"/>
<accession>A0A022KU55</accession>
<evidence type="ECO:0000313" key="4">
    <source>
        <dbReference type="Proteomes" id="UP000019754"/>
    </source>
</evidence>
<keyword evidence="4" id="KW-1185">Reference proteome</keyword>
<dbReference type="RefSeq" id="WP_017823239.1">
    <property type="nucleotide sequence ID" value="NZ_AORC01000009.1"/>
</dbReference>
<proteinExistence type="predicted"/>
<feature type="transmembrane region" description="Helical" evidence="2">
    <location>
        <begin position="44"/>
        <end position="72"/>
    </location>
</feature>
<feature type="region of interest" description="Disordered" evidence="1">
    <location>
        <begin position="1"/>
        <end position="31"/>
    </location>
</feature>
<comment type="caution">
    <text evidence="3">The sequence shown here is derived from an EMBL/GenBank/DDBJ whole genome shotgun (WGS) entry which is preliminary data.</text>
</comment>
<dbReference type="Proteomes" id="UP000019754">
    <property type="component" value="Unassembled WGS sequence"/>
</dbReference>